<comment type="caution">
    <text evidence="4">The sequence shown here is derived from an EMBL/GenBank/DDBJ whole genome shotgun (WGS) entry which is preliminary data.</text>
</comment>
<evidence type="ECO:0000256" key="2">
    <source>
        <dbReference type="ARBA" id="ARBA00022840"/>
    </source>
</evidence>
<dbReference type="AlphaFoldDB" id="A0A8J6LJM2"/>
<reference evidence="4" key="1">
    <citation type="submission" date="2020-06" db="EMBL/GenBank/DDBJ databases">
        <title>Novel chitinolytic bacterium.</title>
        <authorList>
            <person name="Ungkulpasvich U."/>
            <person name="Kosugi A."/>
            <person name="Uke A."/>
        </authorList>
    </citation>
    <scope>NUCLEOTIDE SEQUENCE</scope>
    <source>
        <strain evidence="4">UUS1-1</strain>
    </source>
</reference>
<dbReference type="Proteomes" id="UP000657177">
    <property type="component" value="Unassembled WGS sequence"/>
</dbReference>
<dbReference type="InterPro" id="IPR025501">
    <property type="entry name" value="MinD_FleN"/>
</dbReference>
<dbReference type="InterPro" id="IPR027417">
    <property type="entry name" value="P-loop_NTPase"/>
</dbReference>
<proteinExistence type="predicted"/>
<dbReference type="Gene3D" id="3.40.50.300">
    <property type="entry name" value="P-loop containing nucleotide triphosphate hydrolases"/>
    <property type="match status" value="1"/>
</dbReference>
<dbReference type="EMBL" id="JAAKDE010000044">
    <property type="protein sequence ID" value="MBA2134041.1"/>
    <property type="molecule type" value="Genomic_DNA"/>
</dbReference>
<dbReference type="CDD" id="cd02038">
    <property type="entry name" value="FlhG-like"/>
    <property type="match status" value="1"/>
</dbReference>
<dbReference type="GO" id="GO:0016887">
    <property type="term" value="F:ATP hydrolysis activity"/>
    <property type="evidence" value="ECO:0007669"/>
    <property type="project" value="TreeGrafter"/>
</dbReference>
<dbReference type="GO" id="GO:0009898">
    <property type="term" value="C:cytoplasmic side of plasma membrane"/>
    <property type="evidence" value="ECO:0007669"/>
    <property type="project" value="TreeGrafter"/>
</dbReference>
<dbReference type="GO" id="GO:0051782">
    <property type="term" value="P:negative regulation of cell division"/>
    <property type="evidence" value="ECO:0007669"/>
    <property type="project" value="TreeGrafter"/>
</dbReference>
<dbReference type="Pfam" id="PF01656">
    <property type="entry name" value="CbiA"/>
    <property type="match status" value="1"/>
</dbReference>
<keyword evidence="1" id="KW-0547">Nucleotide-binding</keyword>
<dbReference type="GO" id="GO:0005524">
    <property type="term" value="F:ATP binding"/>
    <property type="evidence" value="ECO:0007669"/>
    <property type="project" value="UniProtKB-KW"/>
</dbReference>
<dbReference type="RefSeq" id="WP_181340504.1">
    <property type="nucleotide sequence ID" value="NZ_JAAKDE010000044.1"/>
</dbReference>
<name>A0A8J6LJM2_9FIRM</name>
<evidence type="ECO:0000256" key="1">
    <source>
        <dbReference type="ARBA" id="ARBA00022741"/>
    </source>
</evidence>
<dbReference type="GO" id="GO:0005829">
    <property type="term" value="C:cytosol"/>
    <property type="evidence" value="ECO:0007669"/>
    <property type="project" value="TreeGrafter"/>
</dbReference>
<keyword evidence="2" id="KW-0067">ATP-binding</keyword>
<evidence type="ECO:0000259" key="3">
    <source>
        <dbReference type="Pfam" id="PF01656"/>
    </source>
</evidence>
<keyword evidence="5" id="KW-1185">Reference proteome</keyword>
<evidence type="ECO:0000313" key="4">
    <source>
        <dbReference type="EMBL" id="MBA2134041.1"/>
    </source>
</evidence>
<protein>
    <submittedName>
        <fullName evidence="4">MinD/ParA family protein</fullName>
    </submittedName>
</protein>
<sequence>MRDQAERLRELVNSKNNRVNTRKARIIAVTSGKGGVGKTNISVNLSICLSKLGQKVTLIDTDLGLANIDLMLGMIPKYHLGHFFSGERDLADVVMEGPAGVKIIAGGSGLQELANIGSWQLDNCVNRLFTLDEDNDFIILDTGAGISNKVIRFLLAAEEIIVVTIPEPTSIADAYGVIKIISKENPNAKIYVAVNMVKSDEEGEQVVERLRIVAEKFLQFPLESLGHIHYDHNVPKAVKQQQPFIVTHPNSKASQGIWKMAQQLMLLPEHPSRGIAMFFQRLFLGKA</sequence>
<evidence type="ECO:0000313" key="5">
    <source>
        <dbReference type="Proteomes" id="UP000657177"/>
    </source>
</evidence>
<gene>
    <name evidence="4" type="ORF">G5B42_10920</name>
</gene>
<dbReference type="SUPFAM" id="SSF52540">
    <property type="entry name" value="P-loop containing nucleoside triphosphate hydrolases"/>
    <property type="match status" value="1"/>
</dbReference>
<dbReference type="PANTHER" id="PTHR43384">
    <property type="entry name" value="SEPTUM SITE-DETERMINING PROTEIN MIND HOMOLOG, CHLOROPLASTIC-RELATED"/>
    <property type="match status" value="1"/>
</dbReference>
<organism evidence="4 5">
    <name type="scientific">Capillibacterium thermochitinicola</name>
    <dbReference type="NCBI Taxonomy" id="2699427"/>
    <lineage>
        <taxon>Bacteria</taxon>
        <taxon>Bacillati</taxon>
        <taxon>Bacillota</taxon>
        <taxon>Capillibacterium</taxon>
    </lineage>
</organism>
<dbReference type="InterPro" id="IPR033875">
    <property type="entry name" value="FlhG"/>
</dbReference>
<accession>A0A8J6LJM2</accession>
<dbReference type="InterPro" id="IPR002586">
    <property type="entry name" value="CobQ/CobB/MinD/ParA_Nub-bd_dom"/>
</dbReference>
<dbReference type="PIRSF" id="PIRSF003092">
    <property type="entry name" value="MinD"/>
    <property type="match status" value="1"/>
</dbReference>
<feature type="domain" description="CobQ/CobB/MinD/ParA nucleotide binding" evidence="3">
    <location>
        <begin position="27"/>
        <end position="244"/>
    </location>
</feature>
<dbReference type="PANTHER" id="PTHR43384:SF4">
    <property type="entry name" value="CELLULOSE BIOSYNTHESIS PROTEIN BCSQ-RELATED"/>
    <property type="match status" value="1"/>
</dbReference>
<dbReference type="InterPro" id="IPR050625">
    <property type="entry name" value="ParA/MinD_ATPase"/>
</dbReference>